<proteinExistence type="predicted"/>
<dbReference type="GeneID" id="64638421"/>
<protein>
    <submittedName>
        <fullName evidence="2">Uncharacterized protein</fullName>
    </submittedName>
</protein>
<sequence>MPSSSEQASDQISLSSAGPEASQTTLNKHSNHSLIKPISRFYNALAGDYIPLRSDERSTKTRHGLRYPLGETARVWCILVRRSSLLLRRFHDLPFIRPQSRKICFGI</sequence>
<evidence type="ECO:0000313" key="3">
    <source>
        <dbReference type="Proteomes" id="UP000807769"/>
    </source>
</evidence>
<comment type="caution">
    <text evidence="2">The sequence shown here is derived from an EMBL/GenBank/DDBJ whole genome shotgun (WGS) entry which is preliminary data.</text>
</comment>
<gene>
    <name evidence="2" type="ORF">BJ212DRAFT_942421</name>
</gene>
<evidence type="ECO:0000313" key="2">
    <source>
        <dbReference type="EMBL" id="KAG1791293.1"/>
    </source>
</evidence>
<name>A0A9P7DFY0_9AGAM</name>
<keyword evidence="3" id="KW-1185">Reference proteome</keyword>
<dbReference type="EMBL" id="JABBWG010000607">
    <property type="protein sequence ID" value="KAG1791293.1"/>
    <property type="molecule type" value="Genomic_DNA"/>
</dbReference>
<dbReference type="Proteomes" id="UP000807769">
    <property type="component" value="Unassembled WGS sequence"/>
</dbReference>
<dbReference type="RefSeq" id="XP_041184795.1">
    <property type="nucleotide sequence ID" value="XM_041344405.1"/>
</dbReference>
<dbReference type="AlphaFoldDB" id="A0A9P7DFY0"/>
<feature type="region of interest" description="Disordered" evidence="1">
    <location>
        <begin position="1"/>
        <end position="30"/>
    </location>
</feature>
<reference evidence="2" key="1">
    <citation type="journal article" date="2020" name="New Phytol.">
        <title>Comparative genomics reveals dynamic genome evolution in host specialist ectomycorrhizal fungi.</title>
        <authorList>
            <person name="Lofgren L.A."/>
            <person name="Nguyen N.H."/>
            <person name="Vilgalys R."/>
            <person name="Ruytinx J."/>
            <person name="Liao H.L."/>
            <person name="Branco S."/>
            <person name="Kuo A."/>
            <person name="LaButti K."/>
            <person name="Lipzen A."/>
            <person name="Andreopoulos W."/>
            <person name="Pangilinan J."/>
            <person name="Riley R."/>
            <person name="Hundley H."/>
            <person name="Na H."/>
            <person name="Barry K."/>
            <person name="Grigoriev I.V."/>
            <person name="Stajich J.E."/>
            <person name="Kennedy P.G."/>
        </authorList>
    </citation>
    <scope>NUCLEOTIDE SEQUENCE</scope>
    <source>
        <strain evidence="2">MN1</strain>
    </source>
</reference>
<feature type="compositionally biased region" description="Polar residues" evidence="1">
    <location>
        <begin position="1"/>
        <end position="28"/>
    </location>
</feature>
<organism evidence="2 3">
    <name type="scientific">Suillus subaureus</name>
    <dbReference type="NCBI Taxonomy" id="48587"/>
    <lineage>
        <taxon>Eukaryota</taxon>
        <taxon>Fungi</taxon>
        <taxon>Dikarya</taxon>
        <taxon>Basidiomycota</taxon>
        <taxon>Agaricomycotina</taxon>
        <taxon>Agaricomycetes</taxon>
        <taxon>Agaricomycetidae</taxon>
        <taxon>Boletales</taxon>
        <taxon>Suillineae</taxon>
        <taxon>Suillaceae</taxon>
        <taxon>Suillus</taxon>
    </lineage>
</organism>
<accession>A0A9P7DFY0</accession>
<evidence type="ECO:0000256" key="1">
    <source>
        <dbReference type="SAM" id="MobiDB-lite"/>
    </source>
</evidence>